<evidence type="ECO:0000313" key="4">
    <source>
        <dbReference type="Proteomes" id="UP000237640"/>
    </source>
</evidence>
<dbReference type="InterPro" id="IPR011990">
    <property type="entry name" value="TPR-like_helical_dom_sf"/>
</dbReference>
<dbReference type="Gene3D" id="1.25.40.10">
    <property type="entry name" value="Tetratricopeptide repeat domain"/>
    <property type="match status" value="2"/>
</dbReference>
<dbReference type="PANTHER" id="PTHR34220">
    <property type="entry name" value="SENSOR HISTIDINE KINASE YPDA"/>
    <property type="match status" value="1"/>
</dbReference>
<dbReference type="InterPro" id="IPR036890">
    <property type="entry name" value="HATPase_C_sf"/>
</dbReference>
<dbReference type="Pfam" id="PF13424">
    <property type="entry name" value="TPR_12"/>
    <property type="match status" value="1"/>
</dbReference>
<dbReference type="AlphaFoldDB" id="A0A2T0MAY6"/>
<comment type="caution">
    <text evidence="3">The sequence shown here is derived from an EMBL/GenBank/DDBJ whole genome shotgun (WGS) entry which is preliminary data.</text>
</comment>
<dbReference type="EMBL" id="PVYX01000002">
    <property type="protein sequence ID" value="PRX54670.1"/>
    <property type="molecule type" value="Genomic_DNA"/>
</dbReference>
<dbReference type="GO" id="GO:0000155">
    <property type="term" value="F:phosphorelay sensor kinase activity"/>
    <property type="evidence" value="ECO:0007669"/>
    <property type="project" value="InterPro"/>
</dbReference>
<dbReference type="Pfam" id="PF06580">
    <property type="entry name" value="His_kinase"/>
    <property type="match status" value="1"/>
</dbReference>
<dbReference type="PANTHER" id="PTHR34220:SF7">
    <property type="entry name" value="SENSOR HISTIDINE KINASE YPDA"/>
    <property type="match status" value="1"/>
</dbReference>
<dbReference type="Proteomes" id="UP000237640">
    <property type="component" value="Unassembled WGS sequence"/>
</dbReference>
<keyword evidence="1" id="KW-0802">TPR repeat</keyword>
<dbReference type="OrthoDB" id="6190788at2"/>
<evidence type="ECO:0000313" key="3">
    <source>
        <dbReference type="EMBL" id="PRX54670.1"/>
    </source>
</evidence>
<proteinExistence type="predicted"/>
<dbReference type="InterPro" id="IPR050640">
    <property type="entry name" value="Bact_2-comp_sensor_kinase"/>
</dbReference>
<dbReference type="SMART" id="SM00028">
    <property type="entry name" value="TPR"/>
    <property type="match status" value="5"/>
</dbReference>
<reference evidence="3 4" key="1">
    <citation type="submission" date="2018-03" db="EMBL/GenBank/DDBJ databases">
        <title>Genomic Encyclopedia of Archaeal and Bacterial Type Strains, Phase II (KMG-II): from individual species to whole genera.</title>
        <authorList>
            <person name="Goeker M."/>
        </authorList>
    </citation>
    <scope>NUCLEOTIDE SEQUENCE [LARGE SCALE GENOMIC DNA]</scope>
    <source>
        <strain evidence="3 4">DSM 25027</strain>
    </source>
</reference>
<evidence type="ECO:0000256" key="1">
    <source>
        <dbReference type="PROSITE-ProRule" id="PRU00339"/>
    </source>
</evidence>
<organism evidence="3 4">
    <name type="scientific">Flagellimonas meridianipacifica</name>
    <dbReference type="NCBI Taxonomy" id="1080225"/>
    <lineage>
        <taxon>Bacteria</taxon>
        <taxon>Pseudomonadati</taxon>
        <taxon>Bacteroidota</taxon>
        <taxon>Flavobacteriia</taxon>
        <taxon>Flavobacteriales</taxon>
        <taxon>Flavobacteriaceae</taxon>
        <taxon>Flagellimonas</taxon>
    </lineage>
</organism>
<dbReference type="SUPFAM" id="SSF55874">
    <property type="entry name" value="ATPase domain of HSP90 chaperone/DNA topoisomerase II/histidine kinase"/>
    <property type="match status" value="1"/>
</dbReference>
<dbReference type="Gene3D" id="3.30.565.10">
    <property type="entry name" value="Histidine kinase-like ATPase, C-terminal domain"/>
    <property type="match status" value="1"/>
</dbReference>
<accession>A0A2T0MAY6</accession>
<protein>
    <submittedName>
        <fullName evidence="3">Tetratricopeptide repeat protein</fullName>
    </submittedName>
</protein>
<dbReference type="InterPro" id="IPR019734">
    <property type="entry name" value="TPR_rpt"/>
</dbReference>
<dbReference type="GO" id="GO:0016020">
    <property type="term" value="C:membrane"/>
    <property type="evidence" value="ECO:0007669"/>
    <property type="project" value="InterPro"/>
</dbReference>
<keyword evidence="4" id="KW-1185">Reference proteome</keyword>
<name>A0A2T0MAY6_9FLAO</name>
<feature type="repeat" description="TPR" evidence="1">
    <location>
        <begin position="124"/>
        <end position="157"/>
    </location>
</feature>
<dbReference type="InterPro" id="IPR010559">
    <property type="entry name" value="Sig_transdc_His_kin_internal"/>
</dbReference>
<dbReference type="PROSITE" id="PS50005">
    <property type="entry name" value="TPR"/>
    <property type="match status" value="1"/>
</dbReference>
<dbReference type="RefSeq" id="WP_106145988.1">
    <property type="nucleotide sequence ID" value="NZ_PVYX01000002.1"/>
</dbReference>
<feature type="domain" description="Signal transduction histidine kinase internal region" evidence="2">
    <location>
        <begin position="391"/>
        <end position="469"/>
    </location>
</feature>
<evidence type="ECO:0000259" key="2">
    <source>
        <dbReference type="Pfam" id="PF06580"/>
    </source>
</evidence>
<sequence length="592" mass="66580">MRIPFTLILLCLSFLGYSQDKEADSIKKLIENYKVVDTNLVNLRQSYAAKKMLMTPSDTTWLSYNKETLELAKDMNYTKGLLLANNNIGVVYHYFLSDPLTALDYYQTAYSISEQNPSLKRYQYSMLTNMGLIHYEQEDYDKALPIFRKLLRYPQRKSNTLSNIGNIYGLQQQTDSAVYYFRASIKEAKRTGDVLQVANVSSNLGLVQAQADQLNEGLANTALSLKMIDSLNLEVLRVPAYVNAAEVYMHGNDLDKAEYYASESLNAVKSLNNLYTETKSLQTLATIQEKKGDYQNALKNYKAANVLNDSLVSTDRKVEISRKEIQYEADKKEALAVAEAERQRAIKNASLVGGGGVILASLFAFISYRRKQRSDTAKKEAEFNATVAEVELKALRAQMNPHFIFNSLNSIGDYILNNNTQAASDYLAKFARLMRMTLENSDKQLITLEEDISLLNTYLAIEQKRFEKAFDFEIRVTDGLDTDEILLPPMLLQPFVENSIVHGLSKSEKGGEILINFISEQQKLICTVEDNGVGRATSKSRNGHQKKNSMGMSITQNRIEVLNKTKGTNGSVKIVDKELGTKVIVSLPLVLA</sequence>
<gene>
    <name evidence="3" type="ORF">CLV81_3073</name>
</gene>
<dbReference type="SUPFAM" id="SSF48452">
    <property type="entry name" value="TPR-like"/>
    <property type="match status" value="2"/>
</dbReference>